<proteinExistence type="predicted"/>
<dbReference type="PANTHER" id="PTHR42305">
    <property type="entry name" value="MEMBRANE PROTEIN RV1733C-RELATED"/>
    <property type="match status" value="1"/>
</dbReference>
<sequence length="209" mass="22866">MWDREGVRAVRAVSGLWRWRRNPLRRPTDLAEAWLALTALLLVTLAAPLIGALTGSAAHASLQRSVRAQQQSRHLVTATVVRELDPVPATTDPELLGGDPSSRVLARWTAPDGSGRREAVQARLPDPRPGDTFRIWTDGRGDRVARPLEPGAATAHAVLAVAVAALLAAGLFEAGRRLLLRRMFRGRYARWDREWGRVGPDWGRAGADS</sequence>
<evidence type="ECO:0000256" key="1">
    <source>
        <dbReference type="SAM" id="Phobius"/>
    </source>
</evidence>
<keyword evidence="3" id="KW-1185">Reference proteome</keyword>
<gene>
    <name evidence="2" type="ORF">GCM10010469_10430</name>
</gene>
<feature type="transmembrane region" description="Helical" evidence="1">
    <location>
        <begin position="30"/>
        <end position="53"/>
    </location>
</feature>
<accession>A0ABP6QXW3</accession>
<evidence type="ECO:0000313" key="2">
    <source>
        <dbReference type="EMBL" id="GAA3251175.1"/>
    </source>
</evidence>
<protein>
    <recommendedName>
        <fullName evidence="4">Integral membrane protein</fullName>
    </recommendedName>
</protein>
<feature type="transmembrane region" description="Helical" evidence="1">
    <location>
        <begin position="153"/>
        <end position="175"/>
    </location>
</feature>
<keyword evidence="1" id="KW-0812">Transmembrane</keyword>
<name>A0ABP6QXW3_9ACTN</name>
<evidence type="ECO:0000313" key="3">
    <source>
        <dbReference type="Proteomes" id="UP001500728"/>
    </source>
</evidence>
<reference evidence="3" key="1">
    <citation type="journal article" date="2019" name="Int. J. Syst. Evol. Microbiol.">
        <title>The Global Catalogue of Microorganisms (GCM) 10K type strain sequencing project: providing services to taxonomists for standard genome sequencing and annotation.</title>
        <authorList>
            <consortium name="The Broad Institute Genomics Platform"/>
            <consortium name="The Broad Institute Genome Sequencing Center for Infectious Disease"/>
            <person name="Wu L."/>
            <person name="Ma J."/>
        </authorList>
    </citation>
    <scope>NUCLEOTIDE SEQUENCE [LARGE SCALE GENOMIC DNA]</scope>
    <source>
        <strain evidence="3">JCM 9381</strain>
    </source>
</reference>
<keyword evidence="1" id="KW-0472">Membrane</keyword>
<dbReference type="EMBL" id="BAAAUW010000003">
    <property type="protein sequence ID" value="GAA3251175.1"/>
    <property type="molecule type" value="Genomic_DNA"/>
</dbReference>
<keyword evidence="1" id="KW-1133">Transmembrane helix</keyword>
<dbReference type="InterPro" id="IPR039708">
    <property type="entry name" value="MT1774/Rv1733c-like"/>
</dbReference>
<dbReference type="Proteomes" id="UP001500728">
    <property type="component" value="Unassembled WGS sequence"/>
</dbReference>
<comment type="caution">
    <text evidence="2">The sequence shown here is derived from an EMBL/GenBank/DDBJ whole genome shotgun (WGS) entry which is preliminary data.</text>
</comment>
<evidence type="ECO:0008006" key="4">
    <source>
        <dbReference type="Google" id="ProtNLM"/>
    </source>
</evidence>
<dbReference type="PANTHER" id="PTHR42305:SF1">
    <property type="entry name" value="MEMBRANE PROTEIN RV1733C-RELATED"/>
    <property type="match status" value="1"/>
</dbReference>
<organism evidence="2 3">
    <name type="scientific">Streptomyces labedae</name>
    <dbReference type="NCBI Taxonomy" id="285569"/>
    <lineage>
        <taxon>Bacteria</taxon>
        <taxon>Bacillati</taxon>
        <taxon>Actinomycetota</taxon>
        <taxon>Actinomycetes</taxon>
        <taxon>Kitasatosporales</taxon>
        <taxon>Streptomycetaceae</taxon>
        <taxon>Streptomyces</taxon>
    </lineage>
</organism>